<keyword evidence="6" id="KW-0868">Chloride</keyword>
<evidence type="ECO:0000313" key="9">
    <source>
        <dbReference type="RefSeq" id="XP_046592104.1"/>
    </source>
</evidence>
<feature type="transmembrane region" description="Helical" evidence="6">
    <location>
        <begin position="139"/>
        <end position="161"/>
    </location>
</feature>
<evidence type="ECO:0000256" key="5">
    <source>
        <dbReference type="ARBA" id="ARBA00034769"/>
    </source>
</evidence>
<evidence type="ECO:0000256" key="7">
    <source>
        <dbReference type="SAM" id="MobiDB-lite"/>
    </source>
</evidence>
<sequence>MAIPWPDKVMHSVALYVTGNDEYGRVLRRSLMRYLNLSLILVLRSISSAVKRRFPTLDHVVDSGFMTALELELFQSVPSVEFNTYWIPCTWFINLLKEARHSQRLTDSQGLKIIMEEFNEFRSKCGLLWSYDWVSIPLVYTQVVTLATYSFFAIALVGRQYIEGAKKPFQMQVDIYLPLFTILQFFFFMGLLKVAEQLINPFGDDDEDFELNWLIDRHTKVSYLGVDTLMMRCPPLVKDIYFDTEDLTLPYTEASVPYKKKTYRGSVANMTVPEEKQTMFLPDISEELEETGATLPTPRASSVSLATHATDSPLNNRRQISESPPATPRLPRNLSETIIQFGEASIESEREHRTIADAVKKLASKSLYNVTPQAAKKSFFGTGKVTANLQPWPSATNIARYNAQNAGDMQLSAMPVPATETIDVNYTPQRKSSLKVKQCPHYNGGEQSVPVEQVRNAVQCGVQGIVNTAFSQERLSPSSYKKREENSTNCSWDSAHDENRLETCQKHSCVRRKNFCQHNTRSRPLLRTHNSPKYLVRRHKSMGSGKKKGVRWKSVVDDTGEPTNRRKTIGSVPTAQIIIAQTAASTPNLCALNENYNSCQRRNRDSDTSSADCSLECPSGDDNQAHKTQCKTSSDKIFHISEN</sequence>
<dbReference type="PANTHER" id="PTHR10736">
    <property type="entry name" value="BESTROPHIN"/>
    <property type="match status" value="1"/>
</dbReference>
<dbReference type="RefSeq" id="XP_046592104.1">
    <property type="nucleotide sequence ID" value="XM_046736148.1"/>
</dbReference>
<dbReference type="InterPro" id="IPR000615">
    <property type="entry name" value="Bestrophin"/>
</dbReference>
<organism evidence="8 9">
    <name type="scientific">Neodiprion lecontei</name>
    <name type="common">Redheaded pine sawfly</name>
    <dbReference type="NCBI Taxonomy" id="441921"/>
    <lineage>
        <taxon>Eukaryota</taxon>
        <taxon>Metazoa</taxon>
        <taxon>Ecdysozoa</taxon>
        <taxon>Arthropoda</taxon>
        <taxon>Hexapoda</taxon>
        <taxon>Insecta</taxon>
        <taxon>Pterygota</taxon>
        <taxon>Neoptera</taxon>
        <taxon>Endopterygota</taxon>
        <taxon>Hymenoptera</taxon>
        <taxon>Tenthredinoidea</taxon>
        <taxon>Diprionidae</taxon>
        <taxon>Diprioninae</taxon>
        <taxon>Neodiprion</taxon>
    </lineage>
</organism>
<name>A0ABM3FVR1_NEOLC</name>
<comment type="similarity">
    <text evidence="5 6">Belongs to the anion channel-forming bestrophin (TC 1.A.46) family. Calcium-sensitive chloride channel subfamily.</text>
</comment>
<dbReference type="Pfam" id="PF01062">
    <property type="entry name" value="Bestrophin"/>
    <property type="match status" value="1"/>
</dbReference>
<evidence type="ECO:0000313" key="8">
    <source>
        <dbReference type="Proteomes" id="UP000829291"/>
    </source>
</evidence>
<comment type="function">
    <text evidence="6">Forms chloride channels.</text>
</comment>
<feature type="compositionally biased region" description="Polar residues" evidence="7">
    <location>
        <begin position="299"/>
        <end position="324"/>
    </location>
</feature>
<evidence type="ECO:0000256" key="2">
    <source>
        <dbReference type="ARBA" id="ARBA00022692"/>
    </source>
</evidence>
<keyword evidence="4 6" id="KW-0472">Membrane</keyword>
<feature type="compositionally biased region" description="Basic and acidic residues" evidence="7">
    <location>
        <begin position="633"/>
        <end position="643"/>
    </location>
</feature>
<feature type="region of interest" description="Disordered" evidence="7">
    <location>
        <begin position="540"/>
        <end position="567"/>
    </location>
</feature>
<feature type="region of interest" description="Disordered" evidence="7">
    <location>
        <begin position="618"/>
        <end position="643"/>
    </location>
</feature>
<dbReference type="PANTHER" id="PTHR10736:SF0">
    <property type="entry name" value="BESTROPHIN HOMOLOG"/>
    <property type="match status" value="1"/>
</dbReference>
<feature type="transmembrane region" description="Helical" evidence="6">
    <location>
        <begin position="173"/>
        <end position="192"/>
    </location>
</feature>
<dbReference type="InterPro" id="IPR021134">
    <property type="entry name" value="Bestrophin-like"/>
</dbReference>
<dbReference type="GeneID" id="107221739"/>
<protein>
    <recommendedName>
        <fullName evidence="6">Bestrophin homolog</fullName>
    </recommendedName>
</protein>
<reference evidence="9" key="1">
    <citation type="submission" date="2025-08" db="UniProtKB">
        <authorList>
            <consortium name="RefSeq"/>
        </authorList>
    </citation>
    <scope>IDENTIFICATION</scope>
    <source>
        <tissue evidence="9">Thorax and Abdomen</tissue>
    </source>
</reference>
<evidence type="ECO:0000256" key="1">
    <source>
        <dbReference type="ARBA" id="ARBA00004370"/>
    </source>
</evidence>
<accession>A0ABM3FVR1</accession>
<gene>
    <name evidence="9" type="primary">LOC107221739</name>
</gene>
<keyword evidence="6" id="KW-1003">Cell membrane</keyword>
<keyword evidence="8" id="KW-1185">Reference proteome</keyword>
<keyword evidence="6" id="KW-0813">Transport</keyword>
<keyword evidence="6" id="KW-0406">Ion transport</keyword>
<evidence type="ECO:0000256" key="6">
    <source>
        <dbReference type="RuleBase" id="RU363126"/>
    </source>
</evidence>
<keyword evidence="2 6" id="KW-0812">Transmembrane</keyword>
<evidence type="ECO:0000256" key="3">
    <source>
        <dbReference type="ARBA" id="ARBA00022989"/>
    </source>
</evidence>
<feature type="compositionally biased region" description="Basic residues" evidence="7">
    <location>
        <begin position="540"/>
        <end position="551"/>
    </location>
</feature>
<evidence type="ECO:0000256" key="4">
    <source>
        <dbReference type="ARBA" id="ARBA00023136"/>
    </source>
</evidence>
<keyword evidence="6" id="KW-0869">Chloride channel</keyword>
<dbReference type="Proteomes" id="UP000829291">
    <property type="component" value="Chromosome 1"/>
</dbReference>
<feature type="region of interest" description="Disordered" evidence="7">
    <location>
        <begin position="290"/>
        <end position="331"/>
    </location>
</feature>
<keyword evidence="3 6" id="KW-1133">Transmembrane helix</keyword>
<proteinExistence type="inferred from homology"/>
<comment type="subcellular location">
    <subcellularLocation>
        <location evidence="6">Cell membrane</location>
        <topology evidence="6">Multi-pass membrane protein</topology>
    </subcellularLocation>
    <subcellularLocation>
        <location evidence="1">Membrane</location>
    </subcellularLocation>
</comment>
<keyword evidence="6" id="KW-0407">Ion channel</keyword>